<organism evidence="3">
    <name type="scientific">Schistosoma curassoni</name>
    <dbReference type="NCBI Taxonomy" id="6186"/>
    <lineage>
        <taxon>Eukaryota</taxon>
        <taxon>Metazoa</taxon>
        <taxon>Spiralia</taxon>
        <taxon>Lophotrochozoa</taxon>
        <taxon>Platyhelminthes</taxon>
        <taxon>Trematoda</taxon>
        <taxon>Digenea</taxon>
        <taxon>Strigeidida</taxon>
        <taxon>Schistosomatoidea</taxon>
        <taxon>Schistosomatidae</taxon>
        <taxon>Schistosoma</taxon>
    </lineage>
</organism>
<evidence type="ECO:0000313" key="3">
    <source>
        <dbReference type="WBParaSite" id="SCUD_0001157201-mRNA-1"/>
    </source>
</evidence>
<protein>
    <submittedName>
        <fullName evidence="1 3">Uncharacterized protein</fullName>
    </submittedName>
</protein>
<proteinExistence type="predicted"/>
<reference evidence="1 2" key="2">
    <citation type="submission" date="2018-11" db="EMBL/GenBank/DDBJ databases">
        <authorList>
            <consortium name="Pathogen Informatics"/>
        </authorList>
    </citation>
    <scope>NUCLEOTIDE SEQUENCE [LARGE SCALE GENOMIC DNA]</scope>
    <source>
        <strain evidence="1">Dakar</strain>
        <strain evidence="2">Dakar, Senegal</strain>
    </source>
</reference>
<dbReference type="WBParaSite" id="SCUD_0001157201-mRNA-1">
    <property type="protein sequence ID" value="SCUD_0001157201-mRNA-1"/>
    <property type="gene ID" value="SCUD_0001157201"/>
</dbReference>
<dbReference type="EMBL" id="UZAK01034505">
    <property type="protein sequence ID" value="VDP45177.1"/>
    <property type="molecule type" value="Genomic_DNA"/>
</dbReference>
<sequence length="54" mass="6062">MRPKALEFLSPTPTISQSKAIGLKLMGLFISDVRSNESKTRVVFSSCLQERHLI</sequence>
<name>A0A183K990_9TREM</name>
<accession>A0A183K990</accession>
<evidence type="ECO:0000313" key="1">
    <source>
        <dbReference type="EMBL" id="VDP45177.1"/>
    </source>
</evidence>
<dbReference type="Proteomes" id="UP000279833">
    <property type="component" value="Unassembled WGS sequence"/>
</dbReference>
<gene>
    <name evidence="1" type="ORF">SCUD_LOCUS11572</name>
</gene>
<evidence type="ECO:0000313" key="2">
    <source>
        <dbReference type="Proteomes" id="UP000279833"/>
    </source>
</evidence>
<reference evidence="3" key="1">
    <citation type="submission" date="2016-06" db="UniProtKB">
        <authorList>
            <consortium name="WormBaseParasite"/>
        </authorList>
    </citation>
    <scope>IDENTIFICATION</scope>
</reference>
<keyword evidence="2" id="KW-1185">Reference proteome</keyword>
<dbReference type="AlphaFoldDB" id="A0A183K990"/>